<name>A0A0L6UY17_9BASI</name>
<proteinExistence type="predicted"/>
<accession>A0A0L6UY17</accession>
<keyword evidence="1" id="KW-1133">Transmembrane helix</keyword>
<keyword evidence="1" id="KW-0472">Membrane</keyword>
<reference evidence="2 3" key="1">
    <citation type="submission" date="2015-08" db="EMBL/GenBank/DDBJ databases">
        <title>Next Generation Sequencing and Analysis of the Genome of Puccinia sorghi L Schw, the Causal Agent of Maize Common Rust.</title>
        <authorList>
            <person name="Rochi L."/>
            <person name="Burguener G."/>
            <person name="Darino M."/>
            <person name="Turjanski A."/>
            <person name="Kreff E."/>
            <person name="Dieguez M.J."/>
            <person name="Sacco F."/>
        </authorList>
    </citation>
    <scope>NUCLEOTIDE SEQUENCE [LARGE SCALE GENOMIC DNA]</scope>
    <source>
        <strain evidence="2 3">RO10H11247</strain>
    </source>
</reference>
<comment type="caution">
    <text evidence="2">The sequence shown here is derived from an EMBL/GenBank/DDBJ whole genome shotgun (WGS) entry which is preliminary data.</text>
</comment>
<evidence type="ECO:0000313" key="2">
    <source>
        <dbReference type="EMBL" id="KNZ53374.1"/>
    </source>
</evidence>
<dbReference type="Proteomes" id="UP000037035">
    <property type="component" value="Unassembled WGS sequence"/>
</dbReference>
<dbReference type="AlphaFoldDB" id="A0A0L6UY17"/>
<protein>
    <submittedName>
        <fullName evidence="2">Uncharacterized protein</fullName>
    </submittedName>
</protein>
<feature type="transmembrane region" description="Helical" evidence="1">
    <location>
        <begin position="86"/>
        <end position="105"/>
    </location>
</feature>
<keyword evidence="3" id="KW-1185">Reference proteome</keyword>
<sequence length="496" mass="57283">MVLINTDCKILYSYLFVTRLFYYAIYFFYILVLTTILCDICMMGEQKFGTINVFCCSQELIYNINSLEDSEELRDSEYSMGSYHNVLQWISHKFFYVLSGFLVFIKSSRMINTYSKCIFCRSSNSNEKLNRTRNSQLRCYFHFIKLNQTVQNLFKGILRSVTTWEILGIVMLTLWLKNTMRRGCEKDFKNIFRLLITGKWVVLKERGRIVFAEVNQAMEAESQRLLRAMHCKKTPAQLPAVDMQKLPGSFCCYSKLSPKVIQLSFDAQSLCILHSECSKTSTYANRGSLDDSLAGACCMSTAGICANYFLQKNHSAFINHAYNPGELDYNFNQYCHCSGCFGTNLTPLSQNSLINTENNYIVLNLSYILAQTTFWLPFILKFCDFIHENLLYCTCIYDSSKKSLSTLLFCWEGVADRGWVFLDLKPRLFSLNEAIEHVVTGTTTFSFYQDQKKLSVIHTWLLEQSKNELLKIQVKCLIYSPPQLWSCYASGGISIE</sequence>
<keyword evidence="1" id="KW-0812">Transmembrane</keyword>
<dbReference type="EMBL" id="LAVV01008236">
    <property type="protein sequence ID" value="KNZ53374.1"/>
    <property type="molecule type" value="Genomic_DNA"/>
</dbReference>
<gene>
    <name evidence="2" type="ORF">VP01_3260g1</name>
</gene>
<evidence type="ECO:0000313" key="3">
    <source>
        <dbReference type="Proteomes" id="UP000037035"/>
    </source>
</evidence>
<dbReference type="VEuPathDB" id="FungiDB:VP01_3260g1"/>
<evidence type="ECO:0000256" key="1">
    <source>
        <dbReference type="SAM" id="Phobius"/>
    </source>
</evidence>
<feature type="transmembrane region" description="Helical" evidence="1">
    <location>
        <begin position="20"/>
        <end position="42"/>
    </location>
</feature>
<feature type="transmembrane region" description="Helical" evidence="1">
    <location>
        <begin position="156"/>
        <end position="176"/>
    </location>
</feature>
<organism evidence="2 3">
    <name type="scientific">Puccinia sorghi</name>
    <dbReference type="NCBI Taxonomy" id="27349"/>
    <lineage>
        <taxon>Eukaryota</taxon>
        <taxon>Fungi</taxon>
        <taxon>Dikarya</taxon>
        <taxon>Basidiomycota</taxon>
        <taxon>Pucciniomycotina</taxon>
        <taxon>Pucciniomycetes</taxon>
        <taxon>Pucciniales</taxon>
        <taxon>Pucciniaceae</taxon>
        <taxon>Puccinia</taxon>
    </lineage>
</organism>